<evidence type="ECO:0000256" key="3">
    <source>
        <dbReference type="ARBA" id="ARBA00023027"/>
    </source>
</evidence>
<gene>
    <name evidence="9" type="ORF">FA10DRAFT_267017</name>
</gene>
<dbReference type="PANTHER" id="PTHR43570:SF16">
    <property type="entry name" value="ALDEHYDE DEHYDROGENASE TYPE III, ISOFORM Q"/>
    <property type="match status" value="1"/>
</dbReference>
<dbReference type="InterPro" id="IPR029510">
    <property type="entry name" value="Ald_DH_CS_GLU"/>
</dbReference>
<dbReference type="InterPro" id="IPR015590">
    <property type="entry name" value="Aldehyde_DH_dom"/>
</dbReference>
<feature type="active site" evidence="5 6">
    <location>
        <position position="224"/>
    </location>
</feature>
<name>A0A316YRA5_9BASI</name>
<dbReference type="AlphaFoldDB" id="A0A316YRA5"/>
<dbReference type="FunFam" id="3.40.309.10:FF:000025">
    <property type="entry name" value="Aldehyde dehydrogenase"/>
    <property type="match status" value="1"/>
</dbReference>
<feature type="active site" evidence="5">
    <location>
        <position position="258"/>
    </location>
</feature>
<comment type="similarity">
    <text evidence="1 4 7">Belongs to the aldehyde dehydrogenase family.</text>
</comment>
<dbReference type="GeneID" id="37043665"/>
<organism evidence="9 10">
    <name type="scientific">Acaromyces ingoldii</name>
    <dbReference type="NCBI Taxonomy" id="215250"/>
    <lineage>
        <taxon>Eukaryota</taxon>
        <taxon>Fungi</taxon>
        <taxon>Dikarya</taxon>
        <taxon>Basidiomycota</taxon>
        <taxon>Ustilaginomycotina</taxon>
        <taxon>Exobasidiomycetes</taxon>
        <taxon>Exobasidiales</taxon>
        <taxon>Cryptobasidiaceae</taxon>
        <taxon>Acaromyces</taxon>
    </lineage>
</organism>
<dbReference type="STRING" id="215250.A0A316YRA5"/>
<protein>
    <recommendedName>
        <fullName evidence="4">Aldehyde dehydrogenase</fullName>
    </recommendedName>
</protein>
<dbReference type="Proteomes" id="UP000245768">
    <property type="component" value="Unassembled WGS sequence"/>
</dbReference>
<dbReference type="SUPFAM" id="SSF53720">
    <property type="entry name" value="ALDH-like"/>
    <property type="match status" value="1"/>
</dbReference>
<keyword evidence="10" id="KW-1185">Reference proteome</keyword>
<dbReference type="PANTHER" id="PTHR43570">
    <property type="entry name" value="ALDEHYDE DEHYDROGENASE"/>
    <property type="match status" value="1"/>
</dbReference>
<accession>A0A316YRA5</accession>
<dbReference type="InterPro" id="IPR016163">
    <property type="entry name" value="Ald_DH_C"/>
</dbReference>
<dbReference type="InterPro" id="IPR016161">
    <property type="entry name" value="Ald_DH/histidinol_DH"/>
</dbReference>
<dbReference type="InterPro" id="IPR016162">
    <property type="entry name" value="Ald_DH_N"/>
</dbReference>
<evidence type="ECO:0000256" key="4">
    <source>
        <dbReference type="PIRNR" id="PIRNR036492"/>
    </source>
</evidence>
<dbReference type="CDD" id="cd07135">
    <property type="entry name" value="ALDH_F14-YMR110C"/>
    <property type="match status" value="1"/>
</dbReference>
<evidence type="ECO:0000256" key="7">
    <source>
        <dbReference type="RuleBase" id="RU003345"/>
    </source>
</evidence>
<feature type="domain" description="Aldehyde dehydrogenase" evidence="8">
    <location>
        <begin position="12"/>
        <end position="439"/>
    </location>
</feature>
<reference evidence="9 10" key="1">
    <citation type="journal article" date="2018" name="Mol. Biol. Evol.">
        <title>Broad Genomic Sampling Reveals a Smut Pathogenic Ancestry of the Fungal Clade Ustilaginomycotina.</title>
        <authorList>
            <person name="Kijpornyongpan T."/>
            <person name="Mondo S.J."/>
            <person name="Barry K."/>
            <person name="Sandor L."/>
            <person name="Lee J."/>
            <person name="Lipzen A."/>
            <person name="Pangilinan J."/>
            <person name="LaButti K."/>
            <person name="Hainaut M."/>
            <person name="Henrissat B."/>
            <person name="Grigoriev I.V."/>
            <person name="Spatafora J.W."/>
            <person name="Aime M.C."/>
        </authorList>
    </citation>
    <scope>NUCLEOTIDE SEQUENCE [LARGE SCALE GENOMIC DNA]</scope>
    <source>
        <strain evidence="9 10">MCA 4198</strain>
    </source>
</reference>
<dbReference type="PIRSF" id="PIRSF036492">
    <property type="entry name" value="ALDH"/>
    <property type="match status" value="1"/>
</dbReference>
<sequence>MATPQEQAGLVYSTVEEIPQINADLRKVFLTHKTRDLEYRKNQLKQMAFMIKDNENLLVEALKKDLGRSRFDSVFGETMLVVNEIVDTIKNLDKWAKSERVWAGMAWPMHYPTVRKEPKGTVLVLGAWNYPLNVQVSPVIYAIAAGNCVVMKPSEVAPHSAKLIAELWGKYMDPETSRIVNGGIPQATALLDQRWEHIMYTGNGTVGRIVAEKAAKWLCPVTLELGGKSPTIIDETADLAKTARRVLWGKTFNSGQTCIAPDYIMCTPAVQTKLVEEFKKASKEFFPNGPAKSADFSRIINDGHWKRINSMVTGTRGKVVLGGDGDQSTKYLAPTIIADAPQDDSTMSGEIFGPVLPICTVKNIDEAIDFVNSRDQPLVLYYFGDQKKAKKVLDNTRSGGAVVNDTLLHFAVAELPFGGTGPSGYGNYHGKAGFDTFSHDRATLNAPAKGVVGFAIEKVMSMRYPPLRDSDLAKFKLLSGKSINFGRPTNPHQSPSRSRAAL</sequence>
<dbReference type="Gene3D" id="3.40.309.10">
    <property type="entry name" value="Aldehyde Dehydrogenase, Chain A, domain 2"/>
    <property type="match status" value="1"/>
</dbReference>
<dbReference type="GO" id="GO:0006081">
    <property type="term" value="P:aldehyde metabolic process"/>
    <property type="evidence" value="ECO:0007669"/>
    <property type="project" value="InterPro"/>
</dbReference>
<evidence type="ECO:0000256" key="5">
    <source>
        <dbReference type="PIRSR" id="PIRSR036492-1"/>
    </source>
</evidence>
<dbReference type="FunFam" id="3.40.605.10:FF:000004">
    <property type="entry name" value="Aldehyde dehydrogenase"/>
    <property type="match status" value="1"/>
</dbReference>
<dbReference type="EMBL" id="KZ819636">
    <property type="protein sequence ID" value="PWN90563.1"/>
    <property type="molecule type" value="Genomic_DNA"/>
</dbReference>
<evidence type="ECO:0000259" key="8">
    <source>
        <dbReference type="Pfam" id="PF00171"/>
    </source>
</evidence>
<proteinExistence type="inferred from homology"/>
<keyword evidence="2 4" id="KW-0560">Oxidoreductase</keyword>
<dbReference type="Gene3D" id="3.40.605.10">
    <property type="entry name" value="Aldehyde Dehydrogenase, Chain A, domain 1"/>
    <property type="match status" value="1"/>
</dbReference>
<dbReference type="InParanoid" id="A0A316YRA5"/>
<keyword evidence="3" id="KW-0520">NAD</keyword>
<evidence type="ECO:0000256" key="1">
    <source>
        <dbReference type="ARBA" id="ARBA00009986"/>
    </source>
</evidence>
<dbReference type="PROSITE" id="PS00687">
    <property type="entry name" value="ALDEHYDE_DEHYDR_GLU"/>
    <property type="match status" value="1"/>
</dbReference>
<evidence type="ECO:0000256" key="2">
    <source>
        <dbReference type="ARBA" id="ARBA00023002"/>
    </source>
</evidence>
<dbReference type="RefSeq" id="XP_025377761.1">
    <property type="nucleotide sequence ID" value="XM_025521749.1"/>
</dbReference>
<evidence type="ECO:0000313" key="10">
    <source>
        <dbReference type="Proteomes" id="UP000245768"/>
    </source>
</evidence>
<dbReference type="OrthoDB" id="440325at2759"/>
<dbReference type="GO" id="GO:0004029">
    <property type="term" value="F:aldehyde dehydrogenase (NAD+) activity"/>
    <property type="evidence" value="ECO:0007669"/>
    <property type="project" value="TreeGrafter"/>
</dbReference>
<dbReference type="InterPro" id="IPR012394">
    <property type="entry name" value="Aldehyde_DH_NAD(P)"/>
</dbReference>
<evidence type="ECO:0000313" key="9">
    <source>
        <dbReference type="EMBL" id="PWN90563.1"/>
    </source>
</evidence>
<evidence type="ECO:0000256" key="6">
    <source>
        <dbReference type="PROSITE-ProRule" id="PRU10007"/>
    </source>
</evidence>
<dbReference type="GO" id="GO:0005737">
    <property type="term" value="C:cytoplasm"/>
    <property type="evidence" value="ECO:0007669"/>
    <property type="project" value="TreeGrafter"/>
</dbReference>
<dbReference type="Pfam" id="PF00171">
    <property type="entry name" value="Aldedh"/>
    <property type="match status" value="1"/>
</dbReference>